<dbReference type="AlphaFoldDB" id="A0A0F7TTE7"/>
<reference evidence="3" key="1">
    <citation type="journal article" date="2015" name="Genome Announc.">
        <title>Draft genome sequence of the fungus Penicillium brasilianum MG11.</title>
        <authorList>
            <person name="Horn F."/>
            <person name="Linde J."/>
            <person name="Mattern D.J."/>
            <person name="Walther G."/>
            <person name="Guthke R."/>
            <person name="Brakhage A.A."/>
            <person name="Valiante V."/>
        </authorList>
    </citation>
    <scope>NUCLEOTIDE SEQUENCE [LARGE SCALE GENOMIC DNA]</scope>
    <source>
        <strain evidence="3">MG11</strain>
    </source>
</reference>
<dbReference type="Proteomes" id="UP000042958">
    <property type="component" value="Unassembled WGS sequence"/>
</dbReference>
<dbReference type="OrthoDB" id="4207519at2759"/>
<organism evidence="2 3">
    <name type="scientific">Penicillium brasilianum</name>
    <dbReference type="NCBI Taxonomy" id="104259"/>
    <lineage>
        <taxon>Eukaryota</taxon>
        <taxon>Fungi</taxon>
        <taxon>Dikarya</taxon>
        <taxon>Ascomycota</taxon>
        <taxon>Pezizomycotina</taxon>
        <taxon>Eurotiomycetes</taxon>
        <taxon>Eurotiomycetidae</taxon>
        <taxon>Eurotiales</taxon>
        <taxon>Aspergillaceae</taxon>
        <taxon>Penicillium</taxon>
    </lineage>
</organism>
<evidence type="ECO:0000313" key="3">
    <source>
        <dbReference type="Proteomes" id="UP000042958"/>
    </source>
</evidence>
<name>A0A0F7TTE7_PENBI</name>
<proteinExistence type="predicted"/>
<feature type="region of interest" description="Disordered" evidence="1">
    <location>
        <begin position="68"/>
        <end position="102"/>
    </location>
</feature>
<gene>
    <name evidence="2" type="ORF">PMG11_07006</name>
</gene>
<keyword evidence="3" id="KW-1185">Reference proteome</keyword>
<dbReference type="EMBL" id="CDHK01000006">
    <property type="protein sequence ID" value="CEJ58347.1"/>
    <property type="molecule type" value="Genomic_DNA"/>
</dbReference>
<evidence type="ECO:0000256" key="1">
    <source>
        <dbReference type="SAM" id="MobiDB-lite"/>
    </source>
</evidence>
<feature type="compositionally biased region" description="Basic and acidic residues" evidence="1">
    <location>
        <begin position="93"/>
        <end position="102"/>
    </location>
</feature>
<accession>A0A0F7TTE7</accession>
<protein>
    <submittedName>
        <fullName evidence="2">Uncharacterized protein</fullName>
    </submittedName>
</protein>
<evidence type="ECO:0000313" key="2">
    <source>
        <dbReference type="EMBL" id="CEJ58347.1"/>
    </source>
</evidence>
<sequence>MVSVKQAYRARILSRAAEKVFTERALLLEENLILFKQNNEITCRQSTGQTVIGHAKVMRYEDIVKAQKKRDMTAAKQNLMRKKRPKAGGRSVTKSEEKRKAK</sequence>